<keyword evidence="3" id="KW-1185">Reference proteome</keyword>
<name>A0A9D4EE36_DREPO</name>
<dbReference type="SUPFAM" id="SSF52540">
    <property type="entry name" value="P-loop containing nucleoside triphosphate hydrolases"/>
    <property type="match status" value="1"/>
</dbReference>
<dbReference type="PANTHER" id="PTHR46312:SF2">
    <property type="entry name" value="NUCLEOTIDE-BINDING OLIGOMERIZATION DOMAIN-CONTAINING PROTEIN 2-LIKE"/>
    <property type="match status" value="1"/>
</dbReference>
<evidence type="ECO:0000313" key="3">
    <source>
        <dbReference type="Proteomes" id="UP000828390"/>
    </source>
</evidence>
<feature type="domain" description="NACHT" evidence="1">
    <location>
        <begin position="33"/>
        <end position="142"/>
    </location>
</feature>
<proteinExistence type="predicted"/>
<dbReference type="PANTHER" id="PTHR46312">
    <property type="entry name" value="NACHT DOMAIN-CONTAINING PROTEIN"/>
    <property type="match status" value="1"/>
</dbReference>
<reference evidence="2" key="2">
    <citation type="submission" date="2020-11" db="EMBL/GenBank/DDBJ databases">
        <authorList>
            <person name="McCartney M.A."/>
            <person name="Auch B."/>
            <person name="Kono T."/>
            <person name="Mallez S."/>
            <person name="Becker A."/>
            <person name="Gohl D.M."/>
            <person name="Silverstein K.A.T."/>
            <person name="Koren S."/>
            <person name="Bechman K.B."/>
            <person name="Herman A."/>
            <person name="Abrahante J.E."/>
            <person name="Garbe J."/>
        </authorList>
    </citation>
    <scope>NUCLEOTIDE SEQUENCE</scope>
    <source>
        <strain evidence="2">Duluth1</strain>
        <tissue evidence="2">Whole animal</tissue>
    </source>
</reference>
<dbReference type="InterPro" id="IPR027417">
    <property type="entry name" value="P-loop_NTPase"/>
</dbReference>
<dbReference type="InterPro" id="IPR007111">
    <property type="entry name" value="NACHT_NTPase"/>
</dbReference>
<protein>
    <recommendedName>
        <fullName evidence="1">NACHT domain-containing protein</fullName>
    </recommendedName>
</protein>
<sequence length="552" mass="63017">MWEMCKYKGTFMKTDANVRQYKDLCFTDTQVNPRIFLQGEAGSGKTTFLAKMTIDWCGGSHVSSESGNSSLFFRDVDVLQGYTFVFHITLRNSVKQFDVYTMIKEQIIDSIYSLEYREKAYKLLNEIMKRELCLILLDGLDEWTGPGDHHNLPALVVEHSKCVMLFSTRPWKLAEVNITHSERYTSVQLEGINEPFELSRIILSRLVDKDDLDLKCSAFKDYIAKQKLDNLLSSPMMLSAIVCSYAEGIELKGSKCEIYILLLESLCKKANSEMREFEQPPFPCLTGSQFIKPNIERLNRLAELAFYLLFVNAKENSLVFSNTQLNTLKMNGRELMDFALKCGILSAKLNASAQRSTSSFMFIHLSVQEFLAAYHIAHNANLIHDVLSVYINRKKNAYLDISQVFIFLCGLDISGAEALSIMMDQHDVLINSEFHNYWLQTTILAGLREAVANGHNEIRLKLSRFRIDEQNIIDLHRIWTNNAENVLSLEVCIDKVSFENGRMSSANDEPASEIKIDLSLCRKLKRLNLQGDGIFIEGKYTIKLIVCKVHSV</sequence>
<dbReference type="PROSITE" id="PS50837">
    <property type="entry name" value="NACHT"/>
    <property type="match status" value="1"/>
</dbReference>
<dbReference type="Gene3D" id="3.40.50.300">
    <property type="entry name" value="P-loop containing nucleotide triphosphate hydrolases"/>
    <property type="match status" value="1"/>
</dbReference>
<reference evidence="2" key="1">
    <citation type="journal article" date="2019" name="bioRxiv">
        <title>The Genome of the Zebra Mussel, Dreissena polymorpha: A Resource for Invasive Species Research.</title>
        <authorList>
            <person name="McCartney M.A."/>
            <person name="Auch B."/>
            <person name="Kono T."/>
            <person name="Mallez S."/>
            <person name="Zhang Y."/>
            <person name="Obille A."/>
            <person name="Becker A."/>
            <person name="Abrahante J.E."/>
            <person name="Garbe J."/>
            <person name="Badalamenti J.P."/>
            <person name="Herman A."/>
            <person name="Mangelson H."/>
            <person name="Liachko I."/>
            <person name="Sullivan S."/>
            <person name="Sone E.D."/>
            <person name="Koren S."/>
            <person name="Silverstein K.A.T."/>
            <person name="Beckman K.B."/>
            <person name="Gohl D.M."/>
        </authorList>
    </citation>
    <scope>NUCLEOTIDE SEQUENCE</scope>
    <source>
        <strain evidence="2">Duluth1</strain>
        <tissue evidence="2">Whole animal</tissue>
    </source>
</reference>
<dbReference type="Pfam" id="PF05729">
    <property type="entry name" value="NACHT"/>
    <property type="match status" value="1"/>
</dbReference>
<dbReference type="EMBL" id="JAIWYP010000009">
    <property type="protein sequence ID" value="KAH3778632.1"/>
    <property type="molecule type" value="Genomic_DNA"/>
</dbReference>
<gene>
    <name evidence="2" type="ORF">DPMN_180101</name>
</gene>
<comment type="caution">
    <text evidence="2">The sequence shown here is derived from an EMBL/GenBank/DDBJ whole genome shotgun (WGS) entry which is preliminary data.</text>
</comment>
<evidence type="ECO:0000259" key="1">
    <source>
        <dbReference type="PROSITE" id="PS50837"/>
    </source>
</evidence>
<organism evidence="2 3">
    <name type="scientific">Dreissena polymorpha</name>
    <name type="common">Zebra mussel</name>
    <name type="synonym">Mytilus polymorpha</name>
    <dbReference type="NCBI Taxonomy" id="45954"/>
    <lineage>
        <taxon>Eukaryota</taxon>
        <taxon>Metazoa</taxon>
        <taxon>Spiralia</taxon>
        <taxon>Lophotrochozoa</taxon>
        <taxon>Mollusca</taxon>
        <taxon>Bivalvia</taxon>
        <taxon>Autobranchia</taxon>
        <taxon>Heteroconchia</taxon>
        <taxon>Euheterodonta</taxon>
        <taxon>Imparidentia</taxon>
        <taxon>Neoheterodontei</taxon>
        <taxon>Myida</taxon>
        <taxon>Dreissenoidea</taxon>
        <taxon>Dreissenidae</taxon>
        <taxon>Dreissena</taxon>
    </lineage>
</organism>
<dbReference type="Proteomes" id="UP000828390">
    <property type="component" value="Unassembled WGS sequence"/>
</dbReference>
<evidence type="ECO:0000313" key="2">
    <source>
        <dbReference type="EMBL" id="KAH3778632.1"/>
    </source>
</evidence>
<dbReference type="AlphaFoldDB" id="A0A9D4EE36"/>
<accession>A0A9D4EE36</accession>